<gene>
    <name evidence="10" type="ORF">CRE_19843</name>
</gene>
<protein>
    <recommendedName>
        <fullName evidence="2">DNA-directed DNA polymerase</fullName>
        <ecNumber evidence="2">2.7.7.7</ecNumber>
    </recommendedName>
</protein>
<comment type="similarity">
    <text evidence="1">Belongs to the DNA polymerase type-B family.</text>
</comment>
<dbReference type="GO" id="GO:0006260">
    <property type="term" value="P:DNA replication"/>
    <property type="evidence" value="ECO:0007669"/>
    <property type="project" value="UniProtKB-KW"/>
</dbReference>
<dbReference type="GO" id="GO:0003677">
    <property type="term" value="F:DNA binding"/>
    <property type="evidence" value="ECO:0007669"/>
    <property type="project" value="UniProtKB-KW"/>
</dbReference>
<dbReference type="Gene3D" id="3.30.420.10">
    <property type="entry name" value="Ribonuclease H-like superfamily/Ribonuclease H"/>
    <property type="match status" value="1"/>
</dbReference>
<dbReference type="InterPro" id="IPR004868">
    <property type="entry name" value="DNA-dir_DNA_pol_B_mt/vir"/>
</dbReference>
<keyword evidence="6" id="KW-0239">DNA-directed DNA polymerase</keyword>
<keyword evidence="7" id="KW-0238">DNA-binding</keyword>
<evidence type="ECO:0000256" key="2">
    <source>
        <dbReference type="ARBA" id="ARBA00012417"/>
    </source>
</evidence>
<dbReference type="GO" id="GO:0000166">
    <property type="term" value="F:nucleotide binding"/>
    <property type="evidence" value="ECO:0007669"/>
    <property type="project" value="InterPro"/>
</dbReference>
<dbReference type="HOGENOM" id="CLU_001474_1_2_1"/>
<keyword evidence="5" id="KW-0235">DNA replication</keyword>
<dbReference type="EC" id="2.7.7.7" evidence="2"/>
<sequence>MSSYANDEITVLVREMVDTTVEQEEMRRNEEPEEEDVVMTHTQAADNQFGGASMKVLRMWKETPPEAYAKNFEFVKLEVRLPKSATIGAFGPNHFGEMVMELVTKYAPKNATDETRVGVTFDSPDFEAGTAVGLAFTPIHAVSNQKIVQTLELLSQSNRSPLEIHNPVLQMTLKYITPPSGSGKRKMGFSIEDILETNLFGKRRSNLDDQEDAGGMDVLDLLDDAAEESEEDEEEDSDFEIDVDGEVMEGRKPRTNIMKNDGKNHSFTSFNVQFSVRFDCLPHAVYQAAMYNQAYYGETVADRKKGMAMYKQSIKISPDKPNQCNALFQAVREMKMEAGMTKTYDFGYTDIQQLQDTVFAGKLQIVVIVEHQSTPYFAGPYIGENKTIALFLKEVNGMGHFVGVRKLPPLLKTKYFCCLCLVRFGTFAAHYNCPRIHHPCGALDCPETQDDLPLCCIRCTAVFRSTACLENHLKKGSRAGKSRCDHTKLCKKCGEIYFTNKSKVAAKHECGKKWCRRCRTKRAETHHCILSKSTKNEKKLTRKRFVYDFESMEEEDTGEQVPVLFVALRYCKSCSTFIPTNLQDAAGSVCEHCAPNGRCTVINCVSDETRFTNVADEATEWIFSKENRGFIGIAHNASGYDAQFILKSLISRNKASPAVIMAGTKIVSLKHKGVKLIDSLKYLTMSLAAVGKAFRIPTEKGDFPVKFIKRENFDYVGDIPEDKFYNLEHKSTAARQKLTDFLKEERAQNKQFDFAEELFKYCYSDVFILASALVTFENDFEAATDVCLFEESVTAASAAMKVFQRNHLAVERPIVLDARPSASRNSSIVSQKYLAWFGNANKVDIASSATTGEKKIGKFSVDGFVEPCPKFPRGLVIEFFGCYWHAHECRYTNQSIIEGLTGEAIRKRDEDRLQYLRERHEVKVVWECKVEKQRSKNPVMAKLFEEYQPIGLMEMEKALSGGRTEAFRLIADNSRWVMKHVDVVSMYPAVMKSEEFPIGPPKSVQLSKITTPIDSKFGVYWKGFISCRIVSPKDLKLPLLGMKPDGKLLFALCWSMLTIFTDYNNIKISACAKTQSQVDCTHSDEERAFTGTFTTAEIRKALDLGYKITNVYDAVEYESWAKNDESGEGGLFTSYMNKMIALKIYASGWPSDVTTDEEKKTFVEDYRKQGIILDNWDLFEESPGRRLSSKLSINSLTSINVNLQWGKMAQRVDMPNTAFFHDPAQFWKMFHDTSIIMEAVWTFKDTVMVVHRTREESLRSLATGAMHIAAHVPSYGRLHLYRLMEQVGAENICYTDTDSVVYRVPKGAIDPLESEMGPFLGQCTSELSGKMERFVTTGAKSYAYKEILENGDVKTKVKSKGISLNSEAAKKVTMEQMENMVEEVLNGVTRSTIDVPQQQVRRDRNHDVYFKEVSKKFRYTFDKRRVLPDGSTLPYGYSN</sequence>
<dbReference type="SUPFAM" id="SSF56672">
    <property type="entry name" value="DNA/RNA polymerases"/>
    <property type="match status" value="1"/>
</dbReference>
<dbReference type="PANTHER" id="PTHR33568:SF3">
    <property type="entry name" value="DNA-DIRECTED DNA POLYMERASE"/>
    <property type="match status" value="1"/>
</dbReference>
<name>E3MTL5_CAERE</name>
<organism evidence="11">
    <name type="scientific">Caenorhabditis remanei</name>
    <name type="common">Caenorhabditis vulgaris</name>
    <dbReference type="NCBI Taxonomy" id="31234"/>
    <lineage>
        <taxon>Eukaryota</taxon>
        <taxon>Metazoa</taxon>
        <taxon>Ecdysozoa</taxon>
        <taxon>Nematoda</taxon>
        <taxon>Chromadorea</taxon>
        <taxon>Rhabditida</taxon>
        <taxon>Rhabditina</taxon>
        <taxon>Rhabditomorpha</taxon>
        <taxon>Rhabditoidea</taxon>
        <taxon>Rhabditidae</taxon>
        <taxon>Peloderinae</taxon>
        <taxon>Caenorhabditis</taxon>
    </lineage>
</organism>
<evidence type="ECO:0000256" key="8">
    <source>
        <dbReference type="ARBA" id="ARBA00049244"/>
    </source>
</evidence>
<dbReference type="Proteomes" id="UP000008281">
    <property type="component" value="Unassembled WGS sequence"/>
</dbReference>
<feature type="domain" description="DNA-directed DNA polymerase family B mitochondria/virus" evidence="9">
    <location>
        <begin position="627"/>
        <end position="813"/>
    </location>
</feature>
<evidence type="ECO:0000256" key="4">
    <source>
        <dbReference type="ARBA" id="ARBA00022695"/>
    </source>
</evidence>
<evidence type="ECO:0000256" key="6">
    <source>
        <dbReference type="ARBA" id="ARBA00022932"/>
    </source>
</evidence>
<dbReference type="InterPro" id="IPR023211">
    <property type="entry name" value="DNA_pol_palm_dom_sf"/>
</dbReference>
<evidence type="ECO:0000313" key="11">
    <source>
        <dbReference type="Proteomes" id="UP000008281"/>
    </source>
</evidence>
<dbReference type="EMBL" id="DS268476">
    <property type="protein sequence ID" value="EFP08752.1"/>
    <property type="molecule type" value="Genomic_DNA"/>
</dbReference>
<dbReference type="OrthoDB" id="5846090at2759"/>
<dbReference type="InterPro" id="IPR036397">
    <property type="entry name" value="RNaseH_sf"/>
</dbReference>
<evidence type="ECO:0000256" key="3">
    <source>
        <dbReference type="ARBA" id="ARBA00022679"/>
    </source>
</evidence>
<evidence type="ECO:0000256" key="1">
    <source>
        <dbReference type="ARBA" id="ARBA00005755"/>
    </source>
</evidence>
<dbReference type="InterPro" id="IPR012337">
    <property type="entry name" value="RNaseH-like_sf"/>
</dbReference>
<keyword evidence="3" id="KW-0808">Transferase</keyword>
<reference evidence="10" key="1">
    <citation type="submission" date="2007-07" db="EMBL/GenBank/DDBJ databases">
        <title>PCAP assembly of the Caenorhabditis remanei genome.</title>
        <authorList>
            <consortium name="The Caenorhabditis remanei Sequencing Consortium"/>
            <person name="Wilson R.K."/>
        </authorList>
    </citation>
    <scope>NUCLEOTIDE SEQUENCE [LARGE SCALE GENOMIC DNA]</scope>
    <source>
        <strain evidence="10">PB4641</strain>
    </source>
</reference>
<dbReference type="OMA" id="MHIAAHV"/>
<dbReference type="PANTHER" id="PTHR33568">
    <property type="entry name" value="DNA POLYMERASE"/>
    <property type="match status" value="1"/>
</dbReference>
<comment type="catalytic activity">
    <reaction evidence="8">
        <text>DNA(n) + a 2'-deoxyribonucleoside 5'-triphosphate = DNA(n+1) + diphosphate</text>
        <dbReference type="Rhea" id="RHEA:22508"/>
        <dbReference type="Rhea" id="RHEA-COMP:17339"/>
        <dbReference type="Rhea" id="RHEA-COMP:17340"/>
        <dbReference type="ChEBI" id="CHEBI:33019"/>
        <dbReference type="ChEBI" id="CHEBI:61560"/>
        <dbReference type="ChEBI" id="CHEBI:173112"/>
        <dbReference type="EC" id="2.7.7.7"/>
    </reaction>
</comment>
<evidence type="ECO:0000256" key="7">
    <source>
        <dbReference type="ARBA" id="ARBA00023125"/>
    </source>
</evidence>
<dbReference type="Gene3D" id="3.40.960.10">
    <property type="entry name" value="VSR Endonuclease"/>
    <property type="match status" value="1"/>
</dbReference>
<dbReference type="GO" id="GO:0042575">
    <property type="term" value="C:DNA polymerase complex"/>
    <property type="evidence" value="ECO:0007669"/>
    <property type="project" value="UniProtKB-ARBA"/>
</dbReference>
<dbReference type="InParanoid" id="E3MTL5"/>
<dbReference type="SUPFAM" id="SSF53098">
    <property type="entry name" value="Ribonuclease H-like"/>
    <property type="match status" value="1"/>
</dbReference>
<keyword evidence="11" id="KW-1185">Reference proteome</keyword>
<evidence type="ECO:0000259" key="9">
    <source>
        <dbReference type="Pfam" id="PF03175"/>
    </source>
</evidence>
<dbReference type="Pfam" id="PF03175">
    <property type="entry name" value="DNA_pol_B_2"/>
    <property type="match status" value="2"/>
</dbReference>
<evidence type="ECO:0000313" key="10">
    <source>
        <dbReference type="EMBL" id="EFP08752.1"/>
    </source>
</evidence>
<accession>E3MTL5</accession>
<dbReference type="InterPro" id="IPR043502">
    <property type="entry name" value="DNA/RNA_pol_sf"/>
</dbReference>
<dbReference type="Gene3D" id="3.90.1600.10">
    <property type="entry name" value="Palm domain of DNA polymerase"/>
    <property type="match status" value="1"/>
</dbReference>
<proteinExistence type="inferred from homology"/>
<feature type="domain" description="DNA-directed DNA polymerase family B mitochondria/virus" evidence="9">
    <location>
        <begin position="954"/>
        <end position="1146"/>
    </location>
</feature>
<keyword evidence="4" id="KW-0548">Nucleotidyltransferase</keyword>
<dbReference type="GO" id="GO:0003887">
    <property type="term" value="F:DNA-directed DNA polymerase activity"/>
    <property type="evidence" value="ECO:0007669"/>
    <property type="project" value="UniProtKB-KW"/>
</dbReference>
<evidence type="ECO:0000256" key="5">
    <source>
        <dbReference type="ARBA" id="ARBA00022705"/>
    </source>
</evidence>
<dbReference type="eggNOG" id="ENOG502QQ9V">
    <property type="taxonomic scope" value="Eukaryota"/>
</dbReference>